<dbReference type="SUPFAM" id="SSF55608">
    <property type="entry name" value="Homing endonucleases"/>
    <property type="match status" value="1"/>
</dbReference>
<evidence type="ECO:0000313" key="1">
    <source>
        <dbReference type="EMBL" id="QCW06924.1"/>
    </source>
</evidence>
<dbReference type="InterPro" id="IPR027434">
    <property type="entry name" value="Homing_endonucl"/>
</dbReference>
<protein>
    <recommendedName>
        <fullName evidence="2">Homing endonuclease LAGLIDADG domain-containing protein</fullName>
    </recommendedName>
</protein>
<name>A0A4Y5MV39_9PEZI</name>
<gene>
    <name evidence="1" type="primary">orf316</name>
</gene>
<sequence>MVWAILGFNLVWNISKTQANNFHIQLASTNRAYIVSTILPYFSLVYGEKFFALKKILRLDELAKLNTLAAKIESVQLAYSLSSLGKDHSISLKEKLDLVVGKNITSEHLKTADFNYSENVVPMSLSFILGFFLGDGNLYIRIRDNITGLAFIPKFEIKQKYTETNAYLMKLVCEFLESKGIQANLKVDIHYALCIVEGIDHVCNSLLPLLFTHKELFFWKTFQLNMTQQFGKLVALDSRNLYHVKYLIIKTLYSIDNARDLPYEHWLKRIDEIFKNKAVKNISGELYISPVNDKVHKTGQIGWNVYLPEFLNVRLK</sequence>
<keyword evidence="1" id="KW-0496">Mitochondrion</keyword>
<accession>A0A4Y5MV39</accession>
<dbReference type="Gene3D" id="3.10.28.10">
    <property type="entry name" value="Homing endonucleases"/>
    <property type="match status" value="1"/>
</dbReference>
<organism evidence="1">
    <name type="scientific">Orbilia brochopaga</name>
    <dbReference type="NCBI Taxonomy" id="3140254"/>
    <lineage>
        <taxon>Eukaryota</taxon>
        <taxon>Fungi</taxon>
        <taxon>Dikarya</taxon>
        <taxon>Ascomycota</taxon>
        <taxon>Pezizomycotina</taxon>
        <taxon>Orbiliomycetes</taxon>
        <taxon>Orbiliales</taxon>
        <taxon>Orbiliaceae</taxon>
        <taxon>Orbilia</taxon>
    </lineage>
</organism>
<dbReference type="AlphaFoldDB" id="A0A4Y5MV39"/>
<reference evidence="1" key="1">
    <citation type="submission" date="2019-04" db="EMBL/GenBank/DDBJ databases">
        <authorList>
            <person name="Yu Z."/>
            <person name="Deng C."/>
        </authorList>
    </citation>
    <scope>NUCLEOTIDE SEQUENCE</scope>
</reference>
<dbReference type="EMBL" id="MK820635">
    <property type="protein sequence ID" value="QCW06924.1"/>
    <property type="molecule type" value="Genomic_DNA"/>
</dbReference>
<evidence type="ECO:0008006" key="2">
    <source>
        <dbReference type="Google" id="ProtNLM"/>
    </source>
</evidence>
<proteinExistence type="predicted"/>
<geneLocation type="mitochondrion" evidence="1"/>